<accession>A0ABS1DK81</accession>
<keyword evidence="7" id="KW-1185">Reference proteome</keyword>
<feature type="domain" description="Calcineurin-like phosphoesterase" evidence="5">
    <location>
        <begin position="1"/>
        <end position="199"/>
    </location>
</feature>
<evidence type="ECO:0000256" key="1">
    <source>
        <dbReference type="ARBA" id="ARBA00022723"/>
    </source>
</evidence>
<keyword evidence="3" id="KW-0408">Iron</keyword>
<dbReference type="Gene3D" id="3.60.21.40">
    <property type="entry name" value="GpdQ, catalytic alpha/beta sandwich domain"/>
    <property type="match status" value="1"/>
</dbReference>
<keyword evidence="1" id="KW-0479">Metal-binding</keyword>
<dbReference type="InterPro" id="IPR050884">
    <property type="entry name" value="CNP_phosphodiesterase-III"/>
</dbReference>
<evidence type="ECO:0000256" key="4">
    <source>
        <dbReference type="ARBA" id="ARBA00025742"/>
    </source>
</evidence>
<dbReference type="InterPro" id="IPR004843">
    <property type="entry name" value="Calcineurin-like_PHP"/>
</dbReference>
<keyword evidence="2" id="KW-0378">Hydrolase</keyword>
<dbReference type="InterPro" id="IPR026575">
    <property type="entry name" value="GpdQ/CpdA-like"/>
</dbReference>
<evidence type="ECO:0000313" key="7">
    <source>
        <dbReference type="Proteomes" id="UP001296873"/>
    </source>
</evidence>
<dbReference type="Gene3D" id="3.30.750.180">
    <property type="entry name" value="GpdQ, beta-strand dimerisation domain"/>
    <property type="match status" value="1"/>
</dbReference>
<organism evidence="6 7">
    <name type="scientific">Rhodovibrio sodomensis</name>
    <dbReference type="NCBI Taxonomy" id="1088"/>
    <lineage>
        <taxon>Bacteria</taxon>
        <taxon>Pseudomonadati</taxon>
        <taxon>Pseudomonadota</taxon>
        <taxon>Alphaproteobacteria</taxon>
        <taxon>Rhodospirillales</taxon>
        <taxon>Rhodovibrionaceae</taxon>
        <taxon>Rhodovibrio</taxon>
    </lineage>
</organism>
<name>A0ABS1DK81_9PROT</name>
<evidence type="ECO:0000256" key="3">
    <source>
        <dbReference type="ARBA" id="ARBA00023004"/>
    </source>
</evidence>
<dbReference type="PANTHER" id="PTHR42988:SF2">
    <property type="entry name" value="CYCLIC NUCLEOTIDE PHOSPHODIESTERASE CBUA0032-RELATED"/>
    <property type="match status" value="1"/>
</dbReference>
<dbReference type="EMBL" id="NRRL01000092">
    <property type="protein sequence ID" value="MBK1670391.1"/>
    <property type="molecule type" value="Genomic_DNA"/>
</dbReference>
<dbReference type="Proteomes" id="UP001296873">
    <property type="component" value="Unassembled WGS sequence"/>
</dbReference>
<evidence type="ECO:0000313" key="6">
    <source>
        <dbReference type="EMBL" id="MBK1670391.1"/>
    </source>
</evidence>
<proteinExistence type="inferred from homology"/>
<protein>
    <recommendedName>
        <fullName evidence="5">Calcineurin-like phosphoesterase domain-containing protein</fullName>
    </recommendedName>
</protein>
<dbReference type="PANTHER" id="PTHR42988">
    <property type="entry name" value="PHOSPHOHYDROLASE"/>
    <property type="match status" value="1"/>
</dbReference>
<gene>
    <name evidence="6" type="ORF">CKO28_20410</name>
</gene>
<dbReference type="InterPro" id="IPR042283">
    <property type="entry name" value="GpdQ_catalytic"/>
</dbReference>
<sequence length="275" mass="29826">MKLVQLSDPHVREPGVLAYERVETAAYLERAVNALNQLVPRPDAVVVSGDLTDFGTPAEMRTARQLLDRLACPYVVLPGNHDDPAVMLAEFADYGLPGEVSLDLGICWRFDLGGVQVVGLDSTVPGEAHGNLGKARLDWLDATLSASAAIPTLIFLHHPPFATGIPHMDRQNLRDGDQLYAVLRRHSHVSHVACGHVHRAIETCIAGIPTSIAPAPAHAVALDTRSDATPQFYLEPPAVRLFYSTGTALLSHVVFLENYAGPYPFFDAEGRTLSR</sequence>
<dbReference type="RefSeq" id="WP_200342755.1">
    <property type="nucleotide sequence ID" value="NZ_NRRL01000092.1"/>
</dbReference>
<comment type="similarity">
    <text evidence="4">Belongs to the cyclic nucleotide phosphodiesterase class-III family.</text>
</comment>
<dbReference type="InterPro" id="IPR042281">
    <property type="entry name" value="GpdQ_beta-strand"/>
</dbReference>
<evidence type="ECO:0000259" key="5">
    <source>
        <dbReference type="Pfam" id="PF00149"/>
    </source>
</evidence>
<dbReference type="InterPro" id="IPR029052">
    <property type="entry name" value="Metallo-depent_PP-like"/>
</dbReference>
<comment type="caution">
    <text evidence="6">The sequence shown here is derived from an EMBL/GenBank/DDBJ whole genome shotgun (WGS) entry which is preliminary data.</text>
</comment>
<dbReference type="CDD" id="cd07402">
    <property type="entry name" value="MPP_GpdQ"/>
    <property type="match status" value="1"/>
</dbReference>
<dbReference type="SUPFAM" id="SSF56300">
    <property type="entry name" value="Metallo-dependent phosphatases"/>
    <property type="match status" value="1"/>
</dbReference>
<reference evidence="6 7" key="1">
    <citation type="journal article" date="2020" name="Microorganisms">
        <title>Osmotic Adaptation and Compatible Solute Biosynthesis of Phototrophic Bacteria as Revealed from Genome Analyses.</title>
        <authorList>
            <person name="Imhoff J.F."/>
            <person name="Rahn T."/>
            <person name="Kunzel S."/>
            <person name="Keller A."/>
            <person name="Neulinger S.C."/>
        </authorList>
    </citation>
    <scope>NUCLEOTIDE SEQUENCE [LARGE SCALE GENOMIC DNA]</scope>
    <source>
        <strain evidence="6 7">DSM 9895</strain>
    </source>
</reference>
<dbReference type="Pfam" id="PF00149">
    <property type="entry name" value="Metallophos"/>
    <property type="match status" value="1"/>
</dbReference>
<evidence type="ECO:0000256" key="2">
    <source>
        <dbReference type="ARBA" id="ARBA00022801"/>
    </source>
</evidence>